<organism evidence="1 2">
    <name type="scientific">Athelia psychrophila</name>
    <dbReference type="NCBI Taxonomy" id="1759441"/>
    <lineage>
        <taxon>Eukaryota</taxon>
        <taxon>Fungi</taxon>
        <taxon>Dikarya</taxon>
        <taxon>Basidiomycota</taxon>
        <taxon>Agaricomycotina</taxon>
        <taxon>Agaricomycetes</taxon>
        <taxon>Agaricomycetidae</taxon>
        <taxon>Atheliales</taxon>
        <taxon>Atheliaceae</taxon>
        <taxon>Athelia</taxon>
    </lineage>
</organism>
<dbReference type="AlphaFoldDB" id="A0A167VY76"/>
<reference evidence="1 2" key="1">
    <citation type="journal article" date="2016" name="Mol. Biol. Evol.">
        <title>Comparative Genomics of Early-Diverging Mushroom-Forming Fungi Provides Insights into the Origins of Lignocellulose Decay Capabilities.</title>
        <authorList>
            <person name="Nagy L.G."/>
            <person name="Riley R."/>
            <person name="Tritt A."/>
            <person name="Adam C."/>
            <person name="Daum C."/>
            <person name="Floudas D."/>
            <person name="Sun H."/>
            <person name="Yadav J.S."/>
            <person name="Pangilinan J."/>
            <person name="Larsson K.H."/>
            <person name="Matsuura K."/>
            <person name="Barry K."/>
            <person name="Labutti K."/>
            <person name="Kuo R."/>
            <person name="Ohm R.A."/>
            <person name="Bhattacharya S.S."/>
            <person name="Shirouzu T."/>
            <person name="Yoshinaga Y."/>
            <person name="Martin F.M."/>
            <person name="Grigoriev I.V."/>
            <person name="Hibbett D.S."/>
        </authorList>
    </citation>
    <scope>NUCLEOTIDE SEQUENCE [LARGE SCALE GENOMIC DNA]</scope>
    <source>
        <strain evidence="1 2">CBS 109695</strain>
    </source>
</reference>
<name>A0A167VY76_9AGAM</name>
<dbReference type="OrthoDB" id="412018at2759"/>
<accession>A0A167VY76</accession>
<keyword evidence="2" id="KW-1185">Reference proteome</keyword>
<proteinExistence type="predicted"/>
<sequence>MQIDKTRYRGRRQIARGVRYEIPRATRASPRLRAFSHPTATASVTEQGMDSIFGPTYWTSFSEARIRPHSPPQDYEFALLHALPYTRFFDRDSCGGGKRRRAFRRRIHRRKRNVDTVQRAAQTHHARLR</sequence>
<evidence type="ECO:0000313" key="2">
    <source>
        <dbReference type="Proteomes" id="UP000076532"/>
    </source>
</evidence>
<evidence type="ECO:0000313" key="1">
    <source>
        <dbReference type="EMBL" id="KZP05495.1"/>
    </source>
</evidence>
<protein>
    <submittedName>
        <fullName evidence="1">Uncharacterized protein</fullName>
    </submittedName>
</protein>
<dbReference type="EMBL" id="KV417835">
    <property type="protein sequence ID" value="KZP05495.1"/>
    <property type="molecule type" value="Genomic_DNA"/>
</dbReference>
<dbReference type="Proteomes" id="UP000076532">
    <property type="component" value="Unassembled WGS sequence"/>
</dbReference>
<gene>
    <name evidence="1" type="ORF">FIBSPDRAFT_877518</name>
</gene>